<feature type="domain" description="CCHC-type" evidence="4">
    <location>
        <begin position="53"/>
        <end position="68"/>
    </location>
</feature>
<feature type="compositionally biased region" description="Basic residues" evidence="3">
    <location>
        <begin position="211"/>
        <end position="225"/>
    </location>
</feature>
<dbReference type="InterPro" id="IPR036875">
    <property type="entry name" value="Znf_CCHC_sf"/>
</dbReference>
<dbReference type="GO" id="GO:0008270">
    <property type="term" value="F:zinc ion binding"/>
    <property type="evidence" value="ECO:0007669"/>
    <property type="project" value="UniProtKB-KW"/>
</dbReference>
<dbReference type="SMART" id="SM00343">
    <property type="entry name" value="ZnF_C2HC"/>
    <property type="match status" value="2"/>
</dbReference>
<dbReference type="EMBL" id="JABXXO010000013">
    <property type="protein sequence ID" value="KAF7761783.1"/>
    <property type="molecule type" value="Genomic_DNA"/>
</dbReference>
<dbReference type="PROSITE" id="PS50158">
    <property type="entry name" value="ZF_CCHC"/>
    <property type="match status" value="1"/>
</dbReference>
<dbReference type="GO" id="GO:0003676">
    <property type="term" value="F:nucleic acid binding"/>
    <property type="evidence" value="ECO:0007669"/>
    <property type="project" value="InterPro"/>
</dbReference>
<keyword evidence="1" id="KW-0507">mRNA processing</keyword>
<protein>
    <recommendedName>
        <fullName evidence="4">CCHC-type domain-containing protein</fullName>
    </recommendedName>
</protein>
<sequence length="505" mass="54161">MASQSRTHAPYAWDTISTRLRASTSTTTPSGSHTPSPHSLGPISGPKNASIACSFCGRVGHMSRRCRKRKNAKKRAQERSRLPGTSKSNVTGPLGHLSGIGAALPAVKTPPTPPGDVSTGSGSPGSDIPLRASPPAESAKSKPPKKKVRVEPAPSDVTPPATAPLMEVDEPAAPPLASGKAPVKPLPIPSSKRASTPKDAPPVSFRAPSAPRKRHQGKHTAHGASRRGIILTPPAGSSVTAESFSPGVLNGLNQVLRSDVKSNVTLTHATVEGNSIFLAASRVHTAAEIQFVLKHVRRTFPNKTTPIVHSPATSTSYLKIVDIPHVPASPKEWATKQHEAFTYALNKSPVGAELAKIIKHKPRFMRASPHSNSCWAWIDIHDTVSGSNARDYISKFISVRGVNCQIKGAKPHSGSVRCARCQRWGHHSDQCRAKCARCPLCGGPHSEANHSKCVDASRVDARHCVNCTAAKRPADKRTHSATDTSCPFWRNRFDRVWLKRQFPKN</sequence>
<gene>
    <name evidence="5" type="ORF">Agabi119p4_9775</name>
</gene>
<evidence type="ECO:0000256" key="1">
    <source>
        <dbReference type="ARBA" id="ARBA00022664"/>
    </source>
</evidence>
<dbReference type="SUPFAM" id="SSF57756">
    <property type="entry name" value="Retrovirus zinc finger-like domains"/>
    <property type="match status" value="1"/>
</dbReference>
<evidence type="ECO:0000313" key="5">
    <source>
        <dbReference type="EMBL" id="KAF7761783.1"/>
    </source>
</evidence>
<evidence type="ECO:0000313" key="6">
    <source>
        <dbReference type="Proteomes" id="UP000629468"/>
    </source>
</evidence>
<evidence type="ECO:0000259" key="4">
    <source>
        <dbReference type="PROSITE" id="PS50158"/>
    </source>
</evidence>
<keyword evidence="2" id="KW-0862">Zinc</keyword>
<evidence type="ECO:0000256" key="3">
    <source>
        <dbReference type="SAM" id="MobiDB-lite"/>
    </source>
</evidence>
<feature type="region of interest" description="Disordered" evidence="3">
    <location>
        <begin position="62"/>
        <end position="230"/>
    </location>
</feature>
<dbReference type="AlphaFoldDB" id="A0A8H7EWY3"/>
<organism evidence="5 6">
    <name type="scientific">Agaricus bisporus var. burnettii</name>
    <dbReference type="NCBI Taxonomy" id="192524"/>
    <lineage>
        <taxon>Eukaryota</taxon>
        <taxon>Fungi</taxon>
        <taxon>Dikarya</taxon>
        <taxon>Basidiomycota</taxon>
        <taxon>Agaricomycotina</taxon>
        <taxon>Agaricomycetes</taxon>
        <taxon>Agaricomycetidae</taxon>
        <taxon>Agaricales</taxon>
        <taxon>Agaricineae</taxon>
        <taxon>Agaricaceae</taxon>
        <taxon>Agaricus</taxon>
    </lineage>
</organism>
<feature type="compositionally biased region" description="Basic residues" evidence="3">
    <location>
        <begin position="62"/>
        <end position="74"/>
    </location>
</feature>
<dbReference type="Gene3D" id="4.10.60.10">
    <property type="entry name" value="Zinc finger, CCHC-type"/>
    <property type="match status" value="1"/>
</dbReference>
<dbReference type="InterPro" id="IPR001878">
    <property type="entry name" value="Znf_CCHC"/>
</dbReference>
<name>A0A8H7EWY3_AGABI</name>
<dbReference type="GO" id="GO:0006397">
    <property type="term" value="P:mRNA processing"/>
    <property type="evidence" value="ECO:0007669"/>
    <property type="project" value="UniProtKB-KW"/>
</dbReference>
<proteinExistence type="predicted"/>
<feature type="region of interest" description="Disordered" evidence="3">
    <location>
        <begin position="1"/>
        <end position="45"/>
    </location>
</feature>
<accession>A0A8H7EWY3</accession>
<comment type="caution">
    <text evidence="5">The sequence shown here is derived from an EMBL/GenBank/DDBJ whole genome shotgun (WGS) entry which is preliminary data.</text>
</comment>
<keyword evidence="2" id="KW-0479">Metal-binding</keyword>
<evidence type="ECO:0000256" key="2">
    <source>
        <dbReference type="PROSITE-ProRule" id="PRU00047"/>
    </source>
</evidence>
<feature type="compositionally biased region" description="Low complexity" evidence="3">
    <location>
        <begin position="15"/>
        <end position="42"/>
    </location>
</feature>
<dbReference type="Proteomes" id="UP000629468">
    <property type="component" value="Unassembled WGS sequence"/>
</dbReference>
<keyword evidence="2" id="KW-0863">Zinc-finger</keyword>
<reference evidence="5 6" key="1">
    <citation type="journal article" name="Sci. Rep.">
        <title>Telomere-to-telomere assembled and centromere annotated genomes of the two main subspecies of the button mushroom Agaricus bisporus reveal especially polymorphic chromosome ends.</title>
        <authorList>
            <person name="Sonnenberg A.S.M."/>
            <person name="Sedaghat-Telgerd N."/>
            <person name="Lavrijssen B."/>
            <person name="Ohm R.A."/>
            <person name="Hendrickx P.M."/>
            <person name="Scholtmeijer K."/>
            <person name="Baars J.J.P."/>
            <person name="van Peer A."/>
        </authorList>
    </citation>
    <scope>NUCLEOTIDE SEQUENCE [LARGE SCALE GENOMIC DNA]</scope>
    <source>
        <strain evidence="5 6">H119_p4</strain>
    </source>
</reference>